<accession>A0A9P6SVB8</accession>
<dbReference type="GO" id="GO:0071039">
    <property type="term" value="P:nuclear polyadenylation-dependent CUT catabolic process"/>
    <property type="evidence" value="ECO:0007669"/>
    <property type="project" value="TreeGrafter"/>
</dbReference>
<dbReference type="GO" id="GO:0003727">
    <property type="term" value="F:single-stranded RNA binding"/>
    <property type="evidence" value="ECO:0007669"/>
    <property type="project" value="TreeGrafter"/>
</dbReference>
<dbReference type="InterPro" id="IPR045092">
    <property type="entry name" value="Rrp6-like"/>
</dbReference>
<dbReference type="GO" id="GO:0071051">
    <property type="term" value="P:poly(A)-dependent snoRNA 3'-end processing"/>
    <property type="evidence" value="ECO:0007669"/>
    <property type="project" value="TreeGrafter"/>
</dbReference>
<dbReference type="Pfam" id="PF08066">
    <property type="entry name" value="PMC2NT"/>
    <property type="match status" value="1"/>
</dbReference>
<evidence type="ECO:0000256" key="4">
    <source>
        <dbReference type="ARBA" id="ARBA00022835"/>
    </source>
</evidence>
<dbReference type="GO" id="GO:0071037">
    <property type="term" value="P:nuclear polyadenylation-dependent snRNA catabolic process"/>
    <property type="evidence" value="ECO:0007669"/>
    <property type="project" value="TreeGrafter"/>
</dbReference>
<dbReference type="GO" id="GO:0071035">
    <property type="term" value="P:nuclear polyadenylation-dependent rRNA catabolic process"/>
    <property type="evidence" value="ECO:0007669"/>
    <property type="project" value="TreeGrafter"/>
</dbReference>
<comment type="similarity">
    <text evidence="6">Belongs to the exosome component 10/RRP6 family.</text>
</comment>
<dbReference type="Proteomes" id="UP000749646">
    <property type="component" value="Unassembled WGS sequence"/>
</dbReference>
<dbReference type="CDD" id="cd06147">
    <property type="entry name" value="Rrp6p_like_exo"/>
    <property type="match status" value="1"/>
</dbReference>
<comment type="caution">
    <text evidence="8">The sequence shown here is derived from an EMBL/GenBank/DDBJ whole genome shotgun (WGS) entry which is preliminary data.</text>
</comment>
<dbReference type="OrthoDB" id="2250022at2759"/>
<keyword evidence="1" id="KW-0698">rRNA processing</keyword>
<dbReference type="SMART" id="SM00474">
    <property type="entry name" value="35EXOc"/>
    <property type="match status" value="1"/>
</dbReference>
<keyword evidence="3" id="KW-0378">Hydrolase</keyword>
<evidence type="ECO:0000256" key="6">
    <source>
        <dbReference type="ARBA" id="ARBA00043957"/>
    </source>
</evidence>
<dbReference type="PANTHER" id="PTHR12124">
    <property type="entry name" value="POLYMYOSITIS/SCLERODERMA AUTOANTIGEN-RELATED"/>
    <property type="match status" value="1"/>
</dbReference>
<evidence type="ECO:0000256" key="5">
    <source>
        <dbReference type="ARBA" id="ARBA00022839"/>
    </source>
</evidence>
<name>A0A9P6SVB8_9FUNG</name>
<dbReference type="InterPro" id="IPR036397">
    <property type="entry name" value="RNaseH_sf"/>
</dbReference>
<dbReference type="PANTHER" id="PTHR12124:SF47">
    <property type="entry name" value="EXOSOME COMPONENT 10"/>
    <property type="match status" value="1"/>
</dbReference>
<reference evidence="8" key="1">
    <citation type="journal article" date="2020" name="Fungal Divers.">
        <title>Resolving the Mortierellaceae phylogeny through synthesis of multi-gene phylogenetics and phylogenomics.</title>
        <authorList>
            <person name="Vandepol N."/>
            <person name="Liber J."/>
            <person name="Desiro A."/>
            <person name="Na H."/>
            <person name="Kennedy M."/>
            <person name="Barry K."/>
            <person name="Grigoriev I.V."/>
            <person name="Miller A.N."/>
            <person name="O'Donnell K."/>
            <person name="Stajich J.E."/>
            <person name="Bonito G."/>
        </authorList>
    </citation>
    <scope>NUCLEOTIDE SEQUENCE</scope>
    <source>
        <strain evidence="8">MES-2147</strain>
    </source>
</reference>
<dbReference type="EMBL" id="JAAAHW010000043">
    <property type="protein sequence ID" value="KAG0006872.1"/>
    <property type="molecule type" value="Genomic_DNA"/>
</dbReference>
<dbReference type="InterPro" id="IPR049559">
    <property type="entry name" value="Rrp6p-like_exo"/>
</dbReference>
<proteinExistence type="inferred from homology"/>
<evidence type="ECO:0000256" key="3">
    <source>
        <dbReference type="ARBA" id="ARBA00022801"/>
    </source>
</evidence>
<feature type="non-terminal residue" evidence="8">
    <location>
        <position position="388"/>
    </location>
</feature>
<evidence type="ECO:0000256" key="2">
    <source>
        <dbReference type="ARBA" id="ARBA00022722"/>
    </source>
</evidence>
<dbReference type="GO" id="GO:0000175">
    <property type="term" value="F:3'-5'-RNA exonuclease activity"/>
    <property type="evidence" value="ECO:0007669"/>
    <property type="project" value="InterPro"/>
</dbReference>
<evidence type="ECO:0000313" key="9">
    <source>
        <dbReference type="Proteomes" id="UP000749646"/>
    </source>
</evidence>
<dbReference type="GO" id="GO:0000467">
    <property type="term" value="P:exonucleolytic trimming to generate mature 3'-end of 5.8S rRNA from tricistronic rRNA transcript (SSU-rRNA, 5.8S rRNA, LSU-rRNA)"/>
    <property type="evidence" value="ECO:0007669"/>
    <property type="project" value="InterPro"/>
</dbReference>
<dbReference type="InterPro" id="IPR012588">
    <property type="entry name" value="Exosome-assoc_fac_Rrp6_N"/>
</dbReference>
<dbReference type="GO" id="GO:0000176">
    <property type="term" value="C:nuclear exosome (RNase complex)"/>
    <property type="evidence" value="ECO:0007669"/>
    <property type="project" value="InterPro"/>
</dbReference>
<dbReference type="Gene3D" id="3.30.420.10">
    <property type="entry name" value="Ribonuclease H-like superfamily/Ribonuclease H"/>
    <property type="match status" value="1"/>
</dbReference>
<sequence>MATTNIVADFDAWQAALFAVLIKATKASNAVPAGDVAFYRTLDRSFASDMNEASSTTLDLCNRLLQQASGSTAEQLVNGDDVNDRFDIVVDVVDNMLEKVDIAMEEMKGLRKKVGSVIPQSAPIIASAKGDKLEYKLIHAQNIARPQVRFPDAVDNSSVRFIRKITYKPNAKVDLNYGMETVDGDSSQELVAQPHPYEYEISHLEYPQHMFEQIPEQLYTPFDTTSLIWVDTEEVLKDMCRTLEIQREIAIDLEHHSYRSFQGFSCLMQISTRDQDYVVDTLELRGSLHLLNQSFTDPKIVKVLHGAESDIIWLQRDFGVYIVNMFDTYHASKLLEFGAHSLAYLLKYFVDFDADKKYQLADWRIRPLPKEMLLYARADTHFLLYIYD</sequence>
<dbReference type="GO" id="GO:0005730">
    <property type="term" value="C:nucleolus"/>
    <property type="evidence" value="ECO:0007669"/>
    <property type="project" value="TreeGrafter"/>
</dbReference>
<protein>
    <submittedName>
        <fullName evidence="8">Exosome nuclease subunit</fullName>
    </submittedName>
</protein>
<dbReference type="Pfam" id="PF01612">
    <property type="entry name" value="DNA_pol_A_exo1"/>
    <property type="match status" value="1"/>
</dbReference>
<dbReference type="GO" id="GO:0071044">
    <property type="term" value="P:histone mRNA catabolic process"/>
    <property type="evidence" value="ECO:0007669"/>
    <property type="project" value="TreeGrafter"/>
</dbReference>
<evidence type="ECO:0000256" key="1">
    <source>
        <dbReference type="ARBA" id="ARBA00022552"/>
    </source>
</evidence>
<keyword evidence="4" id="KW-0271">Exosome</keyword>
<gene>
    <name evidence="8" type="primary">RRP6</name>
    <name evidence="8" type="ORF">BGZ65_002501</name>
</gene>
<dbReference type="FunFam" id="3.30.420.10:FF:000059">
    <property type="entry name" value="Exosome complex exonuclease Rrp6"/>
    <property type="match status" value="1"/>
</dbReference>
<dbReference type="SUPFAM" id="SSF53098">
    <property type="entry name" value="Ribonuclease H-like"/>
    <property type="match status" value="1"/>
</dbReference>
<dbReference type="GO" id="GO:0071036">
    <property type="term" value="P:nuclear polyadenylation-dependent snoRNA catabolic process"/>
    <property type="evidence" value="ECO:0007669"/>
    <property type="project" value="TreeGrafter"/>
</dbReference>
<dbReference type="GO" id="GO:0071040">
    <property type="term" value="P:nuclear polyadenylation-dependent antisense transcript catabolic process"/>
    <property type="evidence" value="ECO:0007669"/>
    <property type="project" value="TreeGrafter"/>
</dbReference>
<evidence type="ECO:0000259" key="7">
    <source>
        <dbReference type="SMART" id="SM00474"/>
    </source>
</evidence>
<dbReference type="AlphaFoldDB" id="A0A9P6SVB8"/>
<dbReference type="GO" id="GO:0071038">
    <property type="term" value="P:TRAMP-dependent tRNA surveillance pathway"/>
    <property type="evidence" value="ECO:0007669"/>
    <property type="project" value="TreeGrafter"/>
</dbReference>
<keyword evidence="9" id="KW-1185">Reference proteome</keyword>
<evidence type="ECO:0000313" key="8">
    <source>
        <dbReference type="EMBL" id="KAG0006872.1"/>
    </source>
</evidence>
<dbReference type="InterPro" id="IPR002562">
    <property type="entry name" value="3'-5'_exonuclease_dom"/>
</dbReference>
<keyword evidence="2" id="KW-0540">Nuclease</keyword>
<feature type="domain" description="3'-5' exonuclease" evidence="7">
    <location>
        <begin position="227"/>
        <end position="388"/>
    </location>
</feature>
<dbReference type="InterPro" id="IPR012337">
    <property type="entry name" value="RNaseH-like_sf"/>
</dbReference>
<organism evidence="8 9">
    <name type="scientific">Modicella reniformis</name>
    <dbReference type="NCBI Taxonomy" id="1440133"/>
    <lineage>
        <taxon>Eukaryota</taxon>
        <taxon>Fungi</taxon>
        <taxon>Fungi incertae sedis</taxon>
        <taxon>Mucoromycota</taxon>
        <taxon>Mortierellomycotina</taxon>
        <taxon>Mortierellomycetes</taxon>
        <taxon>Mortierellales</taxon>
        <taxon>Mortierellaceae</taxon>
        <taxon>Modicella</taxon>
    </lineage>
</organism>
<keyword evidence="5" id="KW-0269">Exonuclease</keyword>